<evidence type="ECO:0000313" key="7">
    <source>
        <dbReference type="EMBL" id="KAK4776023.1"/>
    </source>
</evidence>
<dbReference type="GO" id="GO:0003700">
    <property type="term" value="F:DNA-binding transcription factor activity"/>
    <property type="evidence" value="ECO:0007669"/>
    <property type="project" value="InterPro"/>
</dbReference>
<dbReference type="InterPro" id="IPR036638">
    <property type="entry name" value="HLH_DNA-bd_sf"/>
</dbReference>
<sequence length="282" mass="31385">MKEVERQEKSFLKAGRWESSAHMVEWDAGSNSSLSPENLGGGPVEMFPSYFARRKRPRLKVVKKKEEVESQRINHIAVERNRRKQMNQYLSELRSLIPSSYLHRGDQASIIGGAVNFVKDLEQLLQSLKAAQRKNPPHSKTAADGGGNYNLSSSPFADFFTFPQYSTDPSQPTSYVSKPSGPERAASATADVEVTMVDAHANVRVLTRKQPKQLLKMMVGLEYFCLSVLHLSVTAADGMALYSFSLKVEDDCQLRSGNDIASAIYQMVGRIQEEEGLVSANH</sequence>
<evidence type="ECO:0000256" key="2">
    <source>
        <dbReference type="ARBA" id="ARBA00023015"/>
    </source>
</evidence>
<dbReference type="Pfam" id="PF00010">
    <property type="entry name" value="HLH"/>
    <property type="match status" value="1"/>
</dbReference>
<dbReference type="SMART" id="SM00353">
    <property type="entry name" value="HLH"/>
    <property type="match status" value="1"/>
</dbReference>
<dbReference type="SUPFAM" id="SSF47459">
    <property type="entry name" value="HLH, helix-loop-helix DNA-binding domain"/>
    <property type="match status" value="1"/>
</dbReference>
<evidence type="ECO:0000256" key="5">
    <source>
        <dbReference type="ARBA" id="ARBA00023242"/>
    </source>
</evidence>
<evidence type="ECO:0000256" key="3">
    <source>
        <dbReference type="ARBA" id="ARBA00023125"/>
    </source>
</evidence>
<dbReference type="PROSITE" id="PS50888">
    <property type="entry name" value="BHLH"/>
    <property type="match status" value="1"/>
</dbReference>
<dbReference type="GO" id="GO:0003677">
    <property type="term" value="F:DNA binding"/>
    <property type="evidence" value="ECO:0007669"/>
    <property type="project" value="UniProtKB-KW"/>
</dbReference>
<keyword evidence="5" id="KW-0539">Nucleus</keyword>
<evidence type="ECO:0000256" key="1">
    <source>
        <dbReference type="ARBA" id="ARBA00004123"/>
    </source>
</evidence>
<dbReference type="GO" id="GO:0005634">
    <property type="term" value="C:nucleus"/>
    <property type="evidence" value="ECO:0007669"/>
    <property type="project" value="UniProtKB-SubCell"/>
</dbReference>
<feature type="domain" description="BHLH" evidence="6">
    <location>
        <begin position="70"/>
        <end position="121"/>
    </location>
</feature>
<keyword evidence="4" id="KW-0804">Transcription</keyword>
<dbReference type="Gene3D" id="4.10.280.10">
    <property type="entry name" value="Helix-loop-helix DNA-binding domain"/>
    <property type="match status" value="1"/>
</dbReference>
<dbReference type="EMBL" id="JAXIOK010000003">
    <property type="protein sequence ID" value="KAK4776023.1"/>
    <property type="molecule type" value="Genomic_DNA"/>
</dbReference>
<protein>
    <recommendedName>
        <fullName evidence="6">BHLH domain-containing protein</fullName>
    </recommendedName>
</protein>
<gene>
    <name evidence="7" type="ORF">SAY87_023984</name>
</gene>
<evidence type="ECO:0000256" key="4">
    <source>
        <dbReference type="ARBA" id="ARBA00023163"/>
    </source>
</evidence>
<dbReference type="GO" id="GO:0010052">
    <property type="term" value="P:guard cell differentiation"/>
    <property type="evidence" value="ECO:0007669"/>
    <property type="project" value="InterPro"/>
</dbReference>
<dbReference type="Proteomes" id="UP001345219">
    <property type="component" value="Chromosome 18"/>
</dbReference>
<dbReference type="InterPro" id="IPR044283">
    <property type="entry name" value="FAMA/SPEECHLESS/MUTE-like"/>
</dbReference>
<evidence type="ECO:0000259" key="6">
    <source>
        <dbReference type="PROSITE" id="PS50888"/>
    </source>
</evidence>
<dbReference type="GO" id="GO:0046983">
    <property type="term" value="F:protein dimerization activity"/>
    <property type="evidence" value="ECO:0007669"/>
    <property type="project" value="InterPro"/>
</dbReference>
<keyword evidence="2" id="KW-0805">Transcription regulation</keyword>
<organism evidence="7 8">
    <name type="scientific">Trapa incisa</name>
    <dbReference type="NCBI Taxonomy" id="236973"/>
    <lineage>
        <taxon>Eukaryota</taxon>
        <taxon>Viridiplantae</taxon>
        <taxon>Streptophyta</taxon>
        <taxon>Embryophyta</taxon>
        <taxon>Tracheophyta</taxon>
        <taxon>Spermatophyta</taxon>
        <taxon>Magnoliopsida</taxon>
        <taxon>eudicotyledons</taxon>
        <taxon>Gunneridae</taxon>
        <taxon>Pentapetalae</taxon>
        <taxon>rosids</taxon>
        <taxon>malvids</taxon>
        <taxon>Myrtales</taxon>
        <taxon>Lythraceae</taxon>
        <taxon>Trapa</taxon>
    </lineage>
</organism>
<dbReference type="PANTHER" id="PTHR46684">
    <property type="entry name" value="TRANSCRIPTION FACTOR FAMA"/>
    <property type="match status" value="1"/>
</dbReference>
<dbReference type="GO" id="GO:0045893">
    <property type="term" value="P:positive regulation of DNA-templated transcription"/>
    <property type="evidence" value="ECO:0007669"/>
    <property type="project" value="TreeGrafter"/>
</dbReference>
<evidence type="ECO:0000313" key="8">
    <source>
        <dbReference type="Proteomes" id="UP001345219"/>
    </source>
</evidence>
<comment type="caution">
    <text evidence="7">The sequence shown here is derived from an EMBL/GenBank/DDBJ whole genome shotgun (WGS) entry which is preliminary data.</text>
</comment>
<dbReference type="AlphaFoldDB" id="A0AAN7KTH0"/>
<keyword evidence="8" id="KW-1185">Reference proteome</keyword>
<name>A0AAN7KTH0_9MYRT</name>
<keyword evidence="3" id="KW-0238">DNA-binding</keyword>
<proteinExistence type="predicted"/>
<dbReference type="InterPro" id="IPR011598">
    <property type="entry name" value="bHLH_dom"/>
</dbReference>
<comment type="subcellular location">
    <subcellularLocation>
        <location evidence="1">Nucleus</location>
    </subcellularLocation>
</comment>
<reference evidence="7 8" key="1">
    <citation type="journal article" date="2023" name="Hortic Res">
        <title>Pangenome of water caltrop reveals structural variations and asymmetric subgenome divergence after allopolyploidization.</title>
        <authorList>
            <person name="Zhang X."/>
            <person name="Chen Y."/>
            <person name="Wang L."/>
            <person name="Yuan Y."/>
            <person name="Fang M."/>
            <person name="Shi L."/>
            <person name="Lu R."/>
            <person name="Comes H.P."/>
            <person name="Ma Y."/>
            <person name="Chen Y."/>
            <person name="Huang G."/>
            <person name="Zhou Y."/>
            <person name="Zheng Z."/>
            <person name="Qiu Y."/>
        </authorList>
    </citation>
    <scope>NUCLEOTIDE SEQUENCE [LARGE SCALE GENOMIC DNA]</scope>
    <source>
        <tissue evidence="7">Roots</tissue>
    </source>
</reference>
<accession>A0AAN7KTH0</accession>
<dbReference type="PANTHER" id="PTHR46684:SF16">
    <property type="entry name" value="TRANSCRIPTION FACTOR BHLH67-LIKE ISOFORM X2"/>
    <property type="match status" value="1"/>
</dbReference>